<feature type="transmembrane region" description="Helical" evidence="1">
    <location>
        <begin position="104"/>
        <end position="134"/>
    </location>
</feature>
<comment type="caution">
    <text evidence="2">The sequence shown here is derived from an EMBL/GenBank/DDBJ whole genome shotgun (WGS) entry which is preliminary data.</text>
</comment>
<dbReference type="AlphaFoldDB" id="A0A252CFJ7"/>
<evidence type="ECO:0000256" key="1">
    <source>
        <dbReference type="SAM" id="Phobius"/>
    </source>
</evidence>
<evidence type="ECO:0000313" key="3">
    <source>
        <dbReference type="Proteomes" id="UP000194606"/>
    </source>
</evidence>
<keyword evidence="1" id="KW-1133">Transmembrane helix</keyword>
<gene>
    <name evidence="2" type="ORF">BZZ03_00885</name>
</gene>
<dbReference type="RefSeq" id="WP_061413267.1">
    <property type="nucleotide sequence ID" value="NZ_CP141700.1"/>
</dbReference>
<organism evidence="2 3">
    <name type="scientific">Lactococcus petauri</name>
    <dbReference type="NCBI Taxonomy" id="1940789"/>
    <lineage>
        <taxon>Bacteria</taxon>
        <taxon>Bacillati</taxon>
        <taxon>Bacillota</taxon>
        <taxon>Bacilli</taxon>
        <taxon>Lactobacillales</taxon>
        <taxon>Streptococcaceae</taxon>
        <taxon>Lactococcus</taxon>
    </lineage>
</organism>
<accession>A0A252CFJ7</accession>
<dbReference type="EMBL" id="MUIZ01000001">
    <property type="protein sequence ID" value="OUK05303.1"/>
    <property type="molecule type" value="Genomic_DNA"/>
</dbReference>
<keyword evidence="1" id="KW-0812">Transmembrane</keyword>
<reference evidence="2 3" key="1">
    <citation type="submission" date="2017-02" db="EMBL/GenBank/DDBJ databases">
        <authorList>
            <person name="Peterson S.W."/>
        </authorList>
    </citation>
    <scope>NUCLEOTIDE SEQUENCE [LARGE SCALE GENOMIC DNA]</scope>
    <source>
        <strain evidence="2">159469</strain>
    </source>
</reference>
<name>A0A252CFJ7_9LACT</name>
<keyword evidence="1" id="KW-0472">Membrane</keyword>
<feature type="transmembrane region" description="Helical" evidence="1">
    <location>
        <begin position="20"/>
        <end position="41"/>
    </location>
</feature>
<feature type="transmembrane region" description="Helical" evidence="1">
    <location>
        <begin position="53"/>
        <end position="83"/>
    </location>
</feature>
<proteinExistence type="predicted"/>
<feature type="transmembrane region" description="Helical" evidence="1">
    <location>
        <begin position="154"/>
        <end position="179"/>
    </location>
</feature>
<sequence length="255" mass="28931">MNAKNIFKMEMYKNIKDKTYMIVLAVFISLSLLLNFSWLAVSLTNIDFQNFPILLTFLSITTVFAVIGLAIFSLLYPFHLLNIDYKNKVMSLMIASGVSRVKYYFVKIGTTILTQLIALFLVLVVPFVTFFIFNQETVFSLFRSLDLLVHSADIFTGLLSYILGLVAMMVTMALAVIITRGRTSGLFVYIAFNFTSRILQTVLMSLFFLFLAQVGTSDFSSTFVSNNSLFSIGYHIIEILVFGLIGIFYLRKQDL</sequence>
<dbReference type="Proteomes" id="UP000194606">
    <property type="component" value="Unassembled WGS sequence"/>
</dbReference>
<evidence type="ECO:0000313" key="2">
    <source>
        <dbReference type="EMBL" id="OUK05303.1"/>
    </source>
</evidence>
<protein>
    <submittedName>
        <fullName evidence="2">ABC transporter permease</fullName>
    </submittedName>
</protein>
<feature type="transmembrane region" description="Helical" evidence="1">
    <location>
        <begin position="232"/>
        <end position="250"/>
    </location>
</feature>
<feature type="transmembrane region" description="Helical" evidence="1">
    <location>
        <begin position="186"/>
        <end position="212"/>
    </location>
</feature>